<keyword evidence="4" id="KW-1003">Cell membrane</keyword>
<dbReference type="AlphaFoldDB" id="B9E8L1"/>
<dbReference type="PANTHER" id="PTHR30472">
    <property type="entry name" value="FERRIC ENTEROBACTIN TRANSPORT SYSTEM PERMEASE PROTEIN"/>
    <property type="match status" value="1"/>
</dbReference>
<dbReference type="eggNOG" id="COG0609">
    <property type="taxonomic scope" value="Bacteria"/>
</dbReference>
<evidence type="ECO:0000256" key="3">
    <source>
        <dbReference type="ARBA" id="ARBA00022448"/>
    </source>
</evidence>
<dbReference type="CDD" id="cd06550">
    <property type="entry name" value="TM_ABC_iron-siderophores_like"/>
    <property type="match status" value="1"/>
</dbReference>
<evidence type="ECO:0000313" key="10">
    <source>
        <dbReference type="Proteomes" id="UP000001383"/>
    </source>
</evidence>
<dbReference type="GO" id="GO:0033214">
    <property type="term" value="P:siderophore-iron import into cell"/>
    <property type="evidence" value="ECO:0007669"/>
    <property type="project" value="TreeGrafter"/>
</dbReference>
<evidence type="ECO:0000256" key="6">
    <source>
        <dbReference type="ARBA" id="ARBA00022989"/>
    </source>
</evidence>
<evidence type="ECO:0000256" key="4">
    <source>
        <dbReference type="ARBA" id="ARBA00022475"/>
    </source>
</evidence>
<feature type="transmembrane region" description="Helical" evidence="8">
    <location>
        <begin position="102"/>
        <end position="122"/>
    </location>
</feature>
<keyword evidence="6 8" id="KW-1133">Transmembrane helix</keyword>
<evidence type="ECO:0000313" key="9">
    <source>
        <dbReference type="EMBL" id="BAH18529.1"/>
    </source>
</evidence>
<accession>B9E8L1</accession>
<dbReference type="Proteomes" id="UP000001383">
    <property type="component" value="Chromosome"/>
</dbReference>
<name>B9E8L1_MACCJ</name>
<feature type="transmembrane region" description="Helical" evidence="8">
    <location>
        <begin position="51"/>
        <end position="71"/>
    </location>
</feature>
<dbReference type="PANTHER" id="PTHR30472:SF25">
    <property type="entry name" value="ABC TRANSPORTER PERMEASE PROTEIN MJ0876-RELATED"/>
    <property type="match status" value="1"/>
</dbReference>
<sequence length="320" mass="35292">MLKRYTMHNKRLFCIILCIICGHLFFDNGWLDLTDPLNRSILLEVRIPRVIMGIVAGVVLSLSGLTFQIILRNNLADSFSLGIASGASLGSAFGVITGLSLVMIAVSGIVMSLVTLLVVILLSMMIKVSHQSVWVVLTGMFINLFCSSVLYMLILFVPDKTRDIMNYLFGTLDNVSLNEVVIVLPISIIGILLLYYYHKPLELLSLGQEHAHVLGLEAARFMYLLLTIASVTTAILISFTGIIGFVGMVIPPFVRFFMRGNFLSKMHTTALLGTILILLGDFLGKVIVPPVQIPVSIMMCLIGLPLLFITTVKQMRVSRD</sequence>
<reference evidence="9 10" key="1">
    <citation type="journal article" date="2009" name="J. Bacteriol.">
        <title>Complete genome sequence of Macrococcus caseolyticus strain JCSCS5402, reflecting the ancestral genome of the human-pathogenic staphylococci.</title>
        <authorList>
            <person name="Baba T."/>
            <person name="Kuwahara-Arai K."/>
            <person name="Uchiyama I."/>
            <person name="Takeuchi F."/>
            <person name="Ito T."/>
            <person name="Hiramatsu K."/>
        </authorList>
    </citation>
    <scope>NUCLEOTIDE SEQUENCE [LARGE SCALE GENOMIC DNA]</scope>
    <source>
        <strain evidence="9 10">JCSC5402</strain>
    </source>
</reference>
<dbReference type="Pfam" id="PF01032">
    <property type="entry name" value="FecCD"/>
    <property type="match status" value="1"/>
</dbReference>
<dbReference type="EMBL" id="AP009484">
    <property type="protein sequence ID" value="BAH18529.1"/>
    <property type="molecule type" value="Genomic_DNA"/>
</dbReference>
<dbReference type="InterPro" id="IPR037294">
    <property type="entry name" value="ABC_BtuC-like"/>
</dbReference>
<evidence type="ECO:0000256" key="8">
    <source>
        <dbReference type="SAM" id="Phobius"/>
    </source>
</evidence>
<evidence type="ECO:0000256" key="5">
    <source>
        <dbReference type="ARBA" id="ARBA00022692"/>
    </source>
</evidence>
<protein>
    <submittedName>
        <fullName evidence="9">Uncharacterized protein</fullName>
    </submittedName>
</protein>
<feature type="transmembrane region" description="Helical" evidence="8">
    <location>
        <begin position="134"/>
        <end position="157"/>
    </location>
</feature>
<feature type="transmembrane region" description="Helical" evidence="8">
    <location>
        <begin position="12"/>
        <end position="31"/>
    </location>
</feature>
<dbReference type="OrthoDB" id="9792889at2"/>
<dbReference type="HOGENOM" id="CLU_013016_0_3_9"/>
<organism evidence="9 10">
    <name type="scientific">Macrococcus caseolyticus (strain JCSC5402)</name>
    <name type="common">Macrococcoides caseolyticum</name>
    <dbReference type="NCBI Taxonomy" id="458233"/>
    <lineage>
        <taxon>Bacteria</taxon>
        <taxon>Bacillati</taxon>
        <taxon>Bacillota</taxon>
        <taxon>Bacilli</taxon>
        <taxon>Bacillales</taxon>
        <taxon>Staphylococcaceae</taxon>
        <taxon>Macrococcoides</taxon>
    </lineage>
</organism>
<dbReference type="InterPro" id="IPR000522">
    <property type="entry name" value="ABC_transptr_permease_BtuC"/>
</dbReference>
<feature type="transmembrane region" description="Helical" evidence="8">
    <location>
        <begin position="269"/>
        <end position="287"/>
    </location>
</feature>
<comment type="similarity">
    <text evidence="2">Belongs to the binding-protein-dependent transport system permease family. FecCD subfamily.</text>
</comment>
<evidence type="ECO:0000256" key="7">
    <source>
        <dbReference type="ARBA" id="ARBA00023136"/>
    </source>
</evidence>
<comment type="subcellular location">
    <subcellularLocation>
        <location evidence="1">Cell membrane</location>
        <topology evidence="1">Multi-pass membrane protein</topology>
    </subcellularLocation>
</comment>
<dbReference type="GO" id="GO:0005886">
    <property type="term" value="C:plasma membrane"/>
    <property type="evidence" value="ECO:0007669"/>
    <property type="project" value="UniProtKB-SubCell"/>
</dbReference>
<feature type="transmembrane region" description="Helical" evidence="8">
    <location>
        <begin position="177"/>
        <end position="198"/>
    </location>
</feature>
<feature type="transmembrane region" description="Helical" evidence="8">
    <location>
        <begin position="235"/>
        <end position="257"/>
    </location>
</feature>
<feature type="transmembrane region" description="Helical" evidence="8">
    <location>
        <begin position="293"/>
        <end position="312"/>
    </location>
</feature>
<gene>
    <name evidence="9" type="ordered locus">MCCL_1822</name>
</gene>
<dbReference type="KEGG" id="mcl:MCCL_1822"/>
<dbReference type="STRING" id="458233.MCCL_1822"/>
<dbReference type="RefSeq" id="WP_015912321.1">
    <property type="nucleotide sequence ID" value="NC_011999.1"/>
</dbReference>
<evidence type="ECO:0000256" key="1">
    <source>
        <dbReference type="ARBA" id="ARBA00004651"/>
    </source>
</evidence>
<keyword evidence="5 8" id="KW-0812">Transmembrane</keyword>
<feature type="transmembrane region" description="Helical" evidence="8">
    <location>
        <begin position="78"/>
        <end position="96"/>
    </location>
</feature>
<dbReference type="SUPFAM" id="SSF81345">
    <property type="entry name" value="ABC transporter involved in vitamin B12 uptake, BtuC"/>
    <property type="match status" value="1"/>
</dbReference>
<keyword evidence="3" id="KW-0813">Transport</keyword>
<dbReference type="GO" id="GO:0022857">
    <property type="term" value="F:transmembrane transporter activity"/>
    <property type="evidence" value="ECO:0007669"/>
    <property type="project" value="InterPro"/>
</dbReference>
<dbReference type="Gene3D" id="1.10.3470.10">
    <property type="entry name" value="ABC transporter involved in vitamin B12 uptake, BtuC"/>
    <property type="match status" value="1"/>
</dbReference>
<keyword evidence="7 8" id="KW-0472">Membrane</keyword>
<evidence type="ECO:0000256" key="2">
    <source>
        <dbReference type="ARBA" id="ARBA00007935"/>
    </source>
</evidence>
<proteinExistence type="inferred from homology"/>